<reference evidence="1 2" key="1">
    <citation type="journal article" date="2020" name="Cell">
        <title>Large-Scale Comparative Analyses of Tick Genomes Elucidate Their Genetic Diversity and Vector Capacities.</title>
        <authorList>
            <consortium name="Tick Genome and Microbiome Consortium (TIGMIC)"/>
            <person name="Jia N."/>
            <person name="Wang J."/>
            <person name="Shi W."/>
            <person name="Du L."/>
            <person name="Sun Y."/>
            <person name="Zhan W."/>
            <person name="Jiang J.F."/>
            <person name="Wang Q."/>
            <person name="Zhang B."/>
            <person name="Ji P."/>
            <person name="Bell-Sakyi L."/>
            <person name="Cui X.M."/>
            <person name="Yuan T.T."/>
            <person name="Jiang B.G."/>
            <person name="Yang W.F."/>
            <person name="Lam T.T."/>
            <person name="Chang Q.C."/>
            <person name="Ding S.J."/>
            <person name="Wang X.J."/>
            <person name="Zhu J.G."/>
            <person name="Ruan X.D."/>
            <person name="Zhao L."/>
            <person name="Wei J.T."/>
            <person name="Ye R.Z."/>
            <person name="Que T.C."/>
            <person name="Du C.H."/>
            <person name="Zhou Y.H."/>
            <person name="Cheng J.X."/>
            <person name="Dai P.F."/>
            <person name="Guo W.B."/>
            <person name="Han X.H."/>
            <person name="Huang E.J."/>
            <person name="Li L.F."/>
            <person name="Wei W."/>
            <person name="Gao Y.C."/>
            <person name="Liu J.Z."/>
            <person name="Shao H.Z."/>
            <person name="Wang X."/>
            <person name="Wang C.C."/>
            <person name="Yang T.C."/>
            <person name="Huo Q.B."/>
            <person name="Li W."/>
            <person name="Chen H.Y."/>
            <person name="Chen S.E."/>
            <person name="Zhou L.G."/>
            <person name="Ni X.B."/>
            <person name="Tian J.H."/>
            <person name="Sheng Y."/>
            <person name="Liu T."/>
            <person name="Pan Y.S."/>
            <person name="Xia L.Y."/>
            <person name="Li J."/>
            <person name="Zhao F."/>
            <person name="Cao W.C."/>
        </authorList>
    </citation>
    <scope>NUCLEOTIDE SEQUENCE [LARGE SCALE GENOMIC DNA]</scope>
    <source>
        <strain evidence="1">Iper-2018</strain>
    </source>
</reference>
<comment type="caution">
    <text evidence="1">The sequence shown here is derived from an EMBL/GenBank/DDBJ whole genome shotgun (WGS) entry which is preliminary data.</text>
</comment>
<proteinExistence type="predicted"/>
<organism evidence="1 2">
    <name type="scientific">Ixodes persulcatus</name>
    <name type="common">Taiga tick</name>
    <dbReference type="NCBI Taxonomy" id="34615"/>
    <lineage>
        <taxon>Eukaryota</taxon>
        <taxon>Metazoa</taxon>
        <taxon>Ecdysozoa</taxon>
        <taxon>Arthropoda</taxon>
        <taxon>Chelicerata</taxon>
        <taxon>Arachnida</taxon>
        <taxon>Acari</taxon>
        <taxon>Parasitiformes</taxon>
        <taxon>Ixodida</taxon>
        <taxon>Ixodoidea</taxon>
        <taxon>Ixodidae</taxon>
        <taxon>Ixodinae</taxon>
        <taxon>Ixodes</taxon>
    </lineage>
</organism>
<gene>
    <name evidence="1" type="ORF">HPB47_028280</name>
</gene>
<name>A0AC60PTR2_IXOPE</name>
<sequence length="678" mass="75735">MPLSPVVVTLFGLAYFGAKLMTNLASEALFPWCDHPVDCFDFTSELRQSVDHNVDACEGLYDHTCAFWALNHPLTASHFDYLNSRILVELFKLLIKTPQRSSPSVFDKTLVAFSECRAVEEKQQEHLHVLLDVFKNYSLEWPSLKVTKKVDILAALVGLSLDFGLGVIFHFGMTIDFKTNNRYGFMLAASAGVDHNSSALTNHNHIRDCLESIPPKSSISSDVLAERIVSVNTEVRSLTTTFKLEGKWTPRRTTIEDVGNATSPVFSPSDWTNAVNKHLPQDRQINSSEDILVFNEGLLPYIKELFRGRGDNSIDLMIYVGWVIIQILSPGLSFGQIDCLGLSDVQKSQGCLQLVNSILPFSIGRLLFDAISPIGVENVTNKILTDVKEATKQSFEQLTWMDNKTIAGAKNRVDSIISVVSLPEHLTQRKDIEQALDYVPSFQEPFIRSYMKTLKIMAEKQKRLLVHDPAVTVRRDDLLIEVTSVNAYYAPVWNMIIVPGSILLAPFVHPSLPTAVNYGAIGKVLGHELTHSFDLLYGDISTTGDKVDWYSKASRAEFEKKLQCVIKQVQNASDIRDIGRSSIDESFADTAGVEKAYSAFSKIAKGHGLLGYNQDKLFFASGCFAFCASNREAIDQQKKYPPVFLRCDVPASNEEHFAEAFKCPKGARLNPTKRCDFH</sequence>
<dbReference type="Proteomes" id="UP000805193">
    <property type="component" value="Unassembled WGS sequence"/>
</dbReference>
<evidence type="ECO:0000313" key="2">
    <source>
        <dbReference type="Proteomes" id="UP000805193"/>
    </source>
</evidence>
<protein>
    <submittedName>
        <fullName evidence="1">Uncharacterized protein</fullName>
    </submittedName>
</protein>
<accession>A0AC60PTR2</accession>
<dbReference type="EMBL" id="JABSTQ010009967">
    <property type="protein sequence ID" value="KAG0424506.1"/>
    <property type="molecule type" value="Genomic_DNA"/>
</dbReference>
<evidence type="ECO:0000313" key="1">
    <source>
        <dbReference type="EMBL" id="KAG0424506.1"/>
    </source>
</evidence>
<keyword evidence="2" id="KW-1185">Reference proteome</keyword>